<organism evidence="1 2">
    <name type="scientific">Streptomyces hainanensis</name>
    <dbReference type="NCBI Taxonomy" id="402648"/>
    <lineage>
        <taxon>Bacteria</taxon>
        <taxon>Bacillati</taxon>
        <taxon>Actinomycetota</taxon>
        <taxon>Actinomycetes</taxon>
        <taxon>Kitasatosporales</taxon>
        <taxon>Streptomycetaceae</taxon>
        <taxon>Streptomyces</taxon>
    </lineage>
</organism>
<dbReference type="SUPFAM" id="SSF56784">
    <property type="entry name" value="HAD-like"/>
    <property type="match status" value="1"/>
</dbReference>
<dbReference type="SFLD" id="SFLDS00003">
    <property type="entry name" value="Haloacid_Dehalogenase"/>
    <property type="match status" value="1"/>
</dbReference>
<dbReference type="InterPro" id="IPR023198">
    <property type="entry name" value="PGP-like_dom2"/>
</dbReference>
<proteinExistence type="predicted"/>
<dbReference type="OrthoDB" id="9812856at2"/>
<dbReference type="CDD" id="cd07505">
    <property type="entry name" value="HAD_BPGM-like"/>
    <property type="match status" value="1"/>
</dbReference>
<dbReference type="Gene3D" id="3.40.50.1000">
    <property type="entry name" value="HAD superfamily/HAD-like"/>
    <property type="match status" value="1"/>
</dbReference>
<dbReference type="Proteomes" id="UP000295345">
    <property type="component" value="Unassembled WGS sequence"/>
</dbReference>
<dbReference type="SFLD" id="SFLDG01129">
    <property type="entry name" value="C1.5:_HAD__Beta-PGM__Phosphata"/>
    <property type="match status" value="1"/>
</dbReference>
<dbReference type="InterPro" id="IPR006439">
    <property type="entry name" value="HAD-SF_hydro_IA"/>
</dbReference>
<dbReference type="Gene3D" id="1.10.150.240">
    <property type="entry name" value="Putative phosphatase, domain 2"/>
    <property type="match status" value="1"/>
</dbReference>
<name>A0A4R4TIL5_9ACTN</name>
<evidence type="ECO:0000313" key="1">
    <source>
        <dbReference type="EMBL" id="TDC77507.1"/>
    </source>
</evidence>
<dbReference type="NCBIfam" id="TIGR01509">
    <property type="entry name" value="HAD-SF-IA-v3"/>
    <property type="match status" value="1"/>
</dbReference>
<gene>
    <name evidence="1" type="ORF">E1283_07155</name>
</gene>
<dbReference type="RefSeq" id="WP_132817049.1">
    <property type="nucleotide sequence ID" value="NZ_SMKI01000052.1"/>
</dbReference>
<accession>A0A4R4TIL5</accession>
<keyword evidence="2" id="KW-1185">Reference proteome</keyword>
<protein>
    <submittedName>
        <fullName evidence="1">HAD family phosphatase</fullName>
    </submittedName>
</protein>
<sequence>MFAIGVSTFYSFPQLKTVALLSQKRQQMKGAGMDPEVEAYGALIVDWDGSMVDSQGLNYRSLATVLSRRHGITLRREWYQQRVGTSGDELLAELGLESAHHRPVLTDWGELIIQEAATLRPFPVVLGWVERARAAGVPRAIASGGGAAVVRVGLAATGLVVLFNEVVTREAVLRGKPAPDLFLAASDRLGVAPERCLVIEDADEGLAAAAAAGMAAVDVRSFVVSEFMS</sequence>
<dbReference type="EMBL" id="SMKI01000052">
    <property type="protein sequence ID" value="TDC77507.1"/>
    <property type="molecule type" value="Genomic_DNA"/>
</dbReference>
<reference evidence="1 2" key="1">
    <citation type="submission" date="2019-03" db="EMBL/GenBank/DDBJ databases">
        <title>Draft genome sequences of novel Actinobacteria.</title>
        <authorList>
            <person name="Sahin N."/>
            <person name="Ay H."/>
            <person name="Saygin H."/>
        </authorList>
    </citation>
    <scope>NUCLEOTIDE SEQUENCE [LARGE SCALE GENOMIC DNA]</scope>
    <source>
        <strain evidence="1 2">DSM 41900</strain>
    </source>
</reference>
<dbReference type="InterPro" id="IPR051806">
    <property type="entry name" value="HAD-like_SPP"/>
</dbReference>
<dbReference type="InterPro" id="IPR023214">
    <property type="entry name" value="HAD_sf"/>
</dbReference>
<dbReference type="GO" id="GO:0050308">
    <property type="term" value="F:sugar-phosphatase activity"/>
    <property type="evidence" value="ECO:0007669"/>
    <property type="project" value="TreeGrafter"/>
</dbReference>
<comment type="caution">
    <text evidence="1">The sequence shown here is derived from an EMBL/GenBank/DDBJ whole genome shotgun (WGS) entry which is preliminary data.</text>
</comment>
<dbReference type="InterPro" id="IPR036412">
    <property type="entry name" value="HAD-like_sf"/>
</dbReference>
<dbReference type="PANTHER" id="PTHR43481">
    <property type="entry name" value="FRUCTOSE-1-PHOSPHATE PHOSPHATASE"/>
    <property type="match status" value="1"/>
</dbReference>
<dbReference type="AlphaFoldDB" id="A0A4R4TIL5"/>
<evidence type="ECO:0000313" key="2">
    <source>
        <dbReference type="Proteomes" id="UP000295345"/>
    </source>
</evidence>
<dbReference type="Pfam" id="PF00702">
    <property type="entry name" value="Hydrolase"/>
    <property type="match status" value="1"/>
</dbReference>
<dbReference type="PANTHER" id="PTHR43481:SF4">
    <property type="entry name" value="GLYCEROL-1-PHOSPHATE PHOSPHOHYDROLASE 1-RELATED"/>
    <property type="match status" value="1"/>
</dbReference>